<dbReference type="GO" id="GO:0004803">
    <property type="term" value="F:transposase activity"/>
    <property type="evidence" value="ECO:0007669"/>
    <property type="project" value="InterPro"/>
</dbReference>
<organism evidence="2 3">
    <name type="scientific">Novosphingobium taihuense</name>
    <dbReference type="NCBI Taxonomy" id="260085"/>
    <lineage>
        <taxon>Bacteria</taxon>
        <taxon>Pseudomonadati</taxon>
        <taxon>Pseudomonadota</taxon>
        <taxon>Alphaproteobacteria</taxon>
        <taxon>Sphingomonadales</taxon>
        <taxon>Sphingomonadaceae</taxon>
        <taxon>Novosphingobium</taxon>
    </lineage>
</organism>
<dbReference type="Pfam" id="PF01609">
    <property type="entry name" value="DDE_Tnp_1"/>
    <property type="match status" value="1"/>
</dbReference>
<dbReference type="Proteomes" id="UP000538566">
    <property type="component" value="Unassembled WGS sequence"/>
</dbReference>
<dbReference type="EMBL" id="JACHOA010000013">
    <property type="protein sequence ID" value="MBB4615793.1"/>
    <property type="molecule type" value="Genomic_DNA"/>
</dbReference>
<evidence type="ECO:0000259" key="1">
    <source>
        <dbReference type="Pfam" id="PF01609"/>
    </source>
</evidence>
<dbReference type="InterPro" id="IPR002559">
    <property type="entry name" value="Transposase_11"/>
</dbReference>
<comment type="caution">
    <text evidence="2">The sequence shown here is derived from an EMBL/GenBank/DDBJ whole genome shotgun (WGS) entry which is preliminary data.</text>
</comment>
<sequence>MLQVSRGLFLFIEKVWSDGGYNHHRVTEATSITVEIVSKIAGQSGFAVLPRRWVVERFFAWINRNRRLAKDVEATLKFAVAMLMLRRLARSE</sequence>
<protein>
    <submittedName>
        <fullName evidence="2">Transposase</fullName>
    </submittedName>
</protein>
<gene>
    <name evidence="2" type="ORF">GGR37_004097</name>
</gene>
<name>A0A7W7AEX8_9SPHN</name>
<feature type="domain" description="Transposase IS4-like" evidence="1">
    <location>
        <begin position="24"/>
        <end position="85"/>
    </location>
</feature>
<accession>A0A7W7AEX8</accession>
<keyword evidence="3" id="KW-1185">Reference proteome</keyword>
<dbReference type="GO" id="GO:0006313">
    <property type="term" value="P:DNA transposition"/>
    <property type="evidence" value="ECO:0007669"/>
    <property type="project" value="InterPro"/>
</dbReference>
<dbReference type="AlphaFoldDB" id="A0A7W7AEX8"/>
<reference evidence="2 3" key="1">
    <citation type="submission" date="2020-08" db="EMBL/GenBank/DDBJ databases">
        <title>Genomic Encyclopedia of Type Strains, Phase IV (KMG-IV): sequencing the most valuable type-strain genomes for metagenomic binning, comparative biology and taxonomic classification.</title>
        <authorList>
            <person name="Goeker M."/>
        </authorList>
    </citation>
    <scope>NUCLEOTIDE SEQUENCE [LARGE SCALE GENOMIC DNA]</scope>
    <source>
        <strain evidence="2 3">DSM 17507</strain>
    </source>
</reference>
<evidence type="ECO:0000313" key="2">
    <source>
        <dbReference type="EMBL" id="MBB4615793.1"/>
    </source>
</evidence>
<dbReference type="GO" id="GO:0003677">
    <property type="term" value="F:DNA binding"/>
    <property type="evidence" value="ECO:0007669"/>
    <property type="project" value="InterPro"/>
</dbReference>
<proteinExistence type="predicted"/>
<dbReference type="PANTHER" id="PTHR30007:SF0">
    <property type="entry name" value="TRANSPOSASE"/>
    <property type="match status" value="1"/>
</dbReference>
<dbReference type="PANTHER" id="PTHR30007">
    <property type="entry name" value="PHP DOMAIN PROTEIN"/>
    <property type="match status" value="1"/>
</dbReference>
<evidence type="ECO:0000313" key="3">
    <source>
        <dbReference type="Proteomes" id="UP000538566"/>
    </source>
</evidence>